<keyword evidence="4" id="KW-1185">Reference proteome</keyword>
<feature type="compositionally biased region" description="Low complexity" evidence="1">
    <location>
        <begin position="34"/>
        <end position="46"/>
    </location>
</feature>
<organism evidence="3 4">
    <name type="scientific">Linum trigynum</name>
    <dbReference type="NCBI Taxonomy" id="586398"/>
    <lineage>
        <taxon>Eukaryota</taxon>
        <taxon>Viridiplantae</taxon>
        <taxon>Streptophyta</taxon>
        <taxon>Embryophyta</taxon>
        <taxon>Tracheophyta</taxon>
        <taxon>Spermatophyta</taxon>
        <taxon>Magnoliopsida</taxon>
        <taxon>eudicotyledons</taxon>
        <taxon>Gunneridae</taxon>
        <taxon>Pentapetalae</taxon>
        <taxon>rosids</taxon>
        <taxon>fabids</taxon>
        <taxon>Malpighiales</taxon>
        <taxon>Linaceae</taxon>
        <taxon>Linum</taxon>
    </lineage>
</organism>
<evidence type="ECO:0000256" key="2">
    <source>
        <dbReference type="SAM" id="Phobius"/>
    </source>
</evidence>
<keyword evidence="2" id="KW-0812">Transmembrane</keyword>
<dbReference type="PANTHER" id="PTHR46631">
    <property type="entry name" value="60S RIBOSOMAL PROTEIN L18A-LIKE"/>
    <property type="match status" value="1"/>
</dbReference>
<protein>
    <recommendedName>
        <fullName evidence="5">60S ribosomal protein L18a-like protein</fullName>
    </recommendedName>
</protein>
<dbReference type="Proteomes" id="UP001497516">
    <property type="component" value="Chromosome 3"/>
</dbReference>
<feature type="transmembrane region" description="Helical" evidence="2">
    <location>
        <begin position="95"/>
        <end position="119"/>
    </location>
</feature>
<dbReference type="EMBL" id="OZ034816">
    <property type="protein sequence ID" value="CAL1373272.1"/>
    <property type="molecule type" value="Genomic_DNA"/>
</dbReference>
<dbReference type="PANTHER" id="PTHR46631:SF4">
    <property type="entry name" value="OS06G0359400 PROTEIN"/>
    <property type="match status" value="1"/>
</dbReference>
<keyword evidence="2" id="KW-0472">Membrane</keyword>
<evidence type="ECO:0000313" key="3">
    <source>
        <dbReference type="EMBL" id="CAL1373272.1"/>
    </source>
</evidence>
<dbReference type="InterPro" id="IPR044804">
    <property type="entry name" value="Ribosomal_eL20z-like"/>
</dbReference>
<feature type="region of interest" description="Disordered" evidence="1">
    <location>
        <begin position="1"/>
        <end position="49"/>
    </location>
</feature>
<dbReference type="AlphaFoldDB" id="A0AAV2DK26"/>
<name>A0AAV2DK26_9ROSI</name>
<evidence type="ECO:0000256" key="1">
    <source>
        <dbReference type="SAM" id="MobiDB-lite"/>
    </source>
</evidence>
<feature type="compositionally biased region" description="Pro residues" evidence="1">
    <location>
        <begin position="16"/>
        <end position="30"/>
    </location>
</feature>
<evidence type="ECO:0000313" key="4">
    <source>
        <dbReference type="Proteomes" id="UP001497516"/>
    </source>
</evidence>
<proteinExistence type="predicted"/>
<keyword evidence="2" id="KW-1133">Transmembrane helix</keyword>
<accession>A0AAV2DK26</accession>
<feature type="transmembrane region" description="Helical" evidence="2">
    <location>
        <begin position="131"/>
        <end position="150"/>
    </location>
</feature>
<evidence type="ECO:0008006" key="5">
    <source>
        <dbReference type="Google" id="ProtNLM"/>
    </source>
</evidence>
<gene>
    <name evidence="3" type="ORF">LTRI10_LOCUS15210</name>
</gene>
<reference evidence="3 4" key="1">
    <citation type="submission" date="2024-04" db="EMBL/GenBank/DDBJ databases">
        <authorList>
            <person name="Fracassetti M."/>
        </authorList>
    </citation>
    <scope>NUCLEOTIDE SEQUENCE [LARGE SCALE GENOMIC DNA]</scope>
</reference>
<sequence length="154" mass="16924">MDHESQKSGSGRSEPSAPPYDPQTSPPPVNPHGSTTQRRQQYYSTQEQHTTTNVHIEITNPPAVTTAEAPPPVIAGHTTTAVIIVERWTCCGMGYGWFLFVIGWIVCGIPWFVGFFILVFGRYERRERAGLLACATFAVVVSVVAILQAIKGEH</sequence>